<sequence length="286" mass="32028">MVTGKNDRVFNSMVYVILAFVGLAAVFPLMYVLSVSITPMSEVLRNGGFIVIPKKITFEAYQLLFSESRIPAAFSVTFTITVIGTVLNLVLTMLMAYPLSRKFLPGRSFFLLIIVFTMLFNGGLIPTYLIVKQTGLLNTVWAMIIPSAVSTFNLLIMKSFYENMPAELFESARIDGAKEMRILLQIAVPLSLPVILTVGLFYLVMHWNEFFQAIMYVVNQKLYPIQVVVRSILLQSQSATEQIENPIPTDATRMASVIVASLPVIVMYPFIQKYFTQGMMIGSIKG</sequence>
<feature type="transmembrane region" description="Helical" evidence="7">
    <location>
        <begin position="72"/>
        <end position="97"/>
    </location>
</feature>
<gene>
    <name evidence="9" type="ORF">EYB31_38210</name>
</gene>
<keyword evidence="2 7" id="KW-0813">Transport</keyword>
<dbReference type="OrthoDB" id="9810086at2"/>
<evidence type="ECO:0000256" key="7">
    <source>
        <dbReference type="RuleBase" id="RU363032"/>
    </source>
</evidence>
<keyword evidence="5 7" id="KW-1133">Transmembrane helix</keyword>
<evidence type="ECO:0000256" key="3">
    <source>
        <dbReference type="ARBA" id="ARBA00022475"/>
    </source>
</evidence>
<keyword evidence="10" id="KW-1185">Reference proteome</keyword>
<evidence type="ECO:0000313" key="9">
    <source>
        <dbReference type="EMBL" id="TBL68353.1"/>
    </source>
</evidence>
<evidence type="ECO:0000256" key="5">
    <source>
        <dbReference type="ARBA" id="ARBA00022989"/>
    </source>
</evidence>
<dbReference type="EMBL" id="SIRE01000046">
    <property type="protein sequence ID" value="TBL68353.1"/>
    <property type="molecule type" value="Genomic_DNA"/>
</dbReference>
<dbReference type="PANTHER" id="PTHR43744">
    <property type="entry name" value="ABC TRANSPORTER PERMEASE PROTEIN MG189-RELATED-RELATED"/>
    <property type="match status" value="1"/>
</dbReference>
<organism evidence="9 10">
    <name type="scientific">Paenibacillus thalictri</name>
    <dbReference type="NCBI Taxonomy" id="2527873"/>
    <lineage>
        <taxon>Bacteria</taxon>
        <taxon>Bacillati</taxon>
        <taxon>Bacillota</taxon>
        <taxon>Bacilli</taxon>
        <taxon>Bacillales</taxon>
        <taxon>Paenibacillaceae</taxon>
        <taxon>Paenibacillus</taxon>
    </lineage>
</organism>
<evidence type="ECO:0000256" key="6">
    <source>
        <dbReference type="ARBA" id="ARBA00023136"/>
    </source>
</evidence>
<dbReference type="CDD" id="cd06261">
    <property type="entry name" value="TM_PBP2"/>
    <property type="match status" value="1"/>
</dbReference>
<keyword evidence="4 7" id="KW-0812">Transmembrane</keyword>
<dbReference type="GO" id="GO:0055085">
    <property type="term" value="P:transmembrane transport"/>
    <property type="evidence" value="ECO:0007669"/>
    <property type="project" value="InterPro"/>
</dbReference>
<dbReference type="InterPro" id="IPR035906">
    <property type="entry name" value="MetI-like_sf"/>
</dbReference>
<dbReference type="PROSITE" id="PS50928">
    <property type="entry name" value="ABC_TM1"/>
    <property type="match status" value="1"/>
</dbReference>
<dbReference type="InterPro" id="IPR000515">
    <property type="entry name" value="MetI-like"/>
</dbReference>
<protein>
    <submittedName>
        <fullName evidence="9">Carbohydrate ABC transporter permease</fullName>
    </submittedName>
</protein>
<keyword evidence="6 7" id="KW-0472">Membrane</keyword>
<dbReference type="SUPFAM" id="SSF161098">
    <property type="entry name" value="MetI-like"/>
    <property type="match status" value="1"/>
</dbReference>
<comment type="subcellular location">
    <subcellularLocation>
        <location evidence="1 7">Cell membrane</location>
        <topology evidence="1 7">Multi-pass membrane protein</topology>
    </subcellularLocation>
</comment>
<dbReference type="Proteomes" id="UP000293142">
    <property type="component" value="Unassembled WGS sequence"/>
</dbReference>
<comment type="caution">
    <text evidence="9">The sequence shown here is derived from an EMBL/GenBank/DDBJ whole genome shotgun (WGS) entry which is preliminary data.</text>
</comment>
<dbReference type="Pfam" id="PF00528">
    <property type="entry name" value="BPD_transp_1"/>
    <property type="match status" value="1"/>
</dbReference>
<dbReference type="Gene3D" id="1.10.3720.10">
    <property type="entry name" value="MetI-like"/>
    <property type="match status" value="1"/>
</dbReference>
<accession>A0A4Q9DCN4</accession>
<name>A0A4Q9DCN4_9BACL</name>
<dbReference type="GO" id="GO:0005886">
    <property type="term" value="C:plasma membrane"/>
    <property type="evidence" value="ECO:0007669"/>
    <property type="project" value="UniProtKB-SubCell"/>
</dbReference>
<feature type="transmembrane region" description="Helical" evidence="7">
    <location>
        <begin position="141"/>
        <end position="161"/>
    </location>
</feature>
<reference evidence="9 10" key="1">
    <citation type="submission" date="2019-02" db="EMBL/GenBank/DDBJ databases">
        <title>Paenibacillus sp. nov., isolated from surface-sterilized tissue of Thalictrum simplex L.</title>
        <authorList>
            <person name="Tuo L."/>
        </authorList>
    </citation>
    <scope>NUCLEOTIDE SEQUENCE [LARGE SCALE GENOMIC DNA]</scope>
    <source>
        <strain evidence="9 10">N2SHLJ1</strain>
    </source>
</reference>
<evidence type="ECO:0000256" key="1">
    <source>
        <dbReference type="ARBA" id="ARBA00004651"/>
    </source>
</evidence>
<dbReference type="AlphaFoldDB" id="A0A4Q9DCN4"/>
<dbReference type="PANTHER" id="PTHR43744:SF9">
    <property type="entry name" value="POLYGALACTURONAN_RHAMNOGALACTURONAN TRANSPORT SYSTEM PERMEASE PROTEIN YTCP"/>
    <property type="match status" value="1"/>
</dbReference>
<feature type="transmembrane region" description="Helical" evidence="7">
    <location>
        <begin position="109"/>
        <end position="129"/>
    </location>
</feature>
<evidence type="ECO:0000313" key="10">
    <source>
        <dbReference type="Proteomes" id="UP000293142"/>
    </source>
</evidence>
<evidence type="ECO:0000256" key="4">
    <source>
        <dbReference type="ARBA" id="ARBA00022692"/>
    </source>
</evidence>
<feature type="transmembrane region" description="Helical" evidence="7">
    <location>
        <begin position="12"/>
        <end position="33"/>
    </location>
</feature>
<proteinExistence type="inferred from homology"/>
<comment type="similarity">
    <text evidence="7">Belongs to the binding-protein-dependent transport system permease family.</text>
</comment>
<evidence type="ECO:0000256" key="2">
    <source>
        <dbReference type="ARBA" id="ARBA00022448"/>
    </source>
</evidence>
<feature type="domain" description="ABC transmembrane type-1" evidence="8">
    <location>
        <begin position="74"/>
        <end position="271"/>
    </location>
</feature>
<evidence type="ECO:0000259" key="8">
    <source>
        <dbReference type="PROSITE" id="PS50928"/>
    </source>
</evidence>
<feature type="transmembrane region" description="Helical" evidence="7">
    <location>
        <begin position="254"/>
        <end position="271"/>
    </location>
</feature>
<dbReference type="RefSeq" id="WP_131018870.1">
    <property type="nucleotide sequence ID" value="NZ_SIRE01000046.1"/>
</dbReference>
<feature type="transmembrane region" description="Helical" evidence="7">
    <location>
        <begin position="182"/>
        <end position="205"/>
    </location>
</feature>
<keyword evidence="3" id="KW-1003">Cell membrane</keyword>